<sequence>MEGEKNSVLDTTRRYTRLELSSGAVHPFQVYGTAFKEDRTENLTALALETGFVGLDSANYPTAYEEGQVGEAIQKALQLGVKRSDLFIQTKFTPAWAHAPGKIPYDTAQPLEAQVKESIEQSFQLLKIDYIDALFLHVPFDNDEDNLVAWRVMESYVPTRIGVLGVSNFALPAFQKLYEAAAIKPEIVQNRFQEDNGHDYEIREFLQKNGVIYQGFSLLKANSVARNSELVQRVATHFKVAKEVAFYLLFLGLGKVAIVNGTTSKEHMRVDLDKITSVLEDKQTLHDLVGYQKEFEKLLLQDVQ</sequence>
<name>G9MG50_HYPVG</name>
<evidence type="ECO:0000259" key="2">
    <source>
        <dbReference type="Pfam" id="PF00248"/>
    </source>
</evidence>
<evidence type="ECO:0000313" key="4">
    <source>
        <dbReference type="Proteomes" id="UP000007115"/>
    </source>
</evidence>
<dbReference type="SUPFAM" id="SSF51430">
    <property type="entry name" value="NAD(P)-linked oxidoreductase"/>
    <property type="match status" value="1"/>
</dbReference>
<dbReference type="InterPro" id="IPR036812">
    <property type="entry name" value="NAD(P)_OxRdtase_dom_sf"/>
</dbReference>
<proteinExistence type="predicted"/>
<evidence type="ECO:0000256" key="1">
    <source>
        <dbReference type="ARBA" id="ARBA00023002"/>
    </source>
</evidence>
<dbReference type="STRING" id="413071.G9MG50"/>
<dbReference type="InterPro" id="IPR023210">
    <property type="entry name" value="NADP_OxRdtase_dom"/>
</dbReference>
<dbReference type="OMA" id="ITYQAYW"/>
<dbReference type="GO" id="GO:0016491">
    <property type="term" value="F:oxidoreductase activity"/>
    <property type="evidence" value="ECO:0007669"/>
    <property type="project" value="UniProtKB-KW"/>
</dbReference>
<dbReference type="EMBL" id="ABDF02000002">
    <property type="protein sequence ID" value="EHK26500.1"/>
    <property type="molecule type" value="Genomic_DNA"/>
</dbReference>
<protein>
    <recommendedName>
        <fullName evidence="2">NADP-dependent oxidoreductase domain-containing protein</fullName>
    </recommendedName>
</protein>
<dbReference type="RefSeq" id="XP_013960705.1">
    <property type="nucleotide sequence ID" value="XM_014105230.1"/>
</dbReference>
<dbReference type="VEuPathDB" id="FungiDB:TRIVIDRAFT_52445"/>
<feature type="domain" description="NADP-dependent oxidoreductase" evidence="2">
    <location>
        <begin position="21"/>
        <end position="228"/>
    </location>
</feature>
<organism evidence="3 4">
    <name type="scientific">Hypocrea virens (strain Gv29-8 / FGSC 10586)</name>
    <name type="common">Gliocladium virens</name>
    <name type="synonym">Trichoderma virens</name>
    <dbReference type="NCBI Taxonomy" id="413071"/>
    <lineage>
        <taxon>Eukaryota</taxon>
        <taxon>Fungi</taxon>
        <taxon>Dikarya</taxon>
        <taxon>Ascomycota</taxon>
        <taxon>Pezizomycotina</taxon>
        <taxon>Sordariomycetes</taxon>
        <taxon>Hypocreomycetidae</taxon>
        <taxon>Hypocreales</taxon>
        <taxon>Hypocreaceae</taxon>
        <taxon>Trichoderma</taxon>
    </lineage>
</organism>
<dbReference type="Gene3D" id="3.20.20.100">
    <property type="entry name" value="NADP-dependent oxidoreductase domain"/>
    <property type="match status" value="1"/>
</dbReference>
<dbReference type="Proteomes" id="UP000007115">
    <property type="component" value="Unassembled WGS sequence"/>
</dbReference>
<keyword evidence="1" id="KW-0560">Oxidoreductase</keyword>
<gene>
    <name evidence="3" type="ORF">TRIVIDRAFT_52445</name>
</gene>
<dbReference type="GeneID" id="25795200"/>
<dbReference type="eggNOG" id="KOG1577">
    <property type="taxonomic scope" value="Eukaryota"/>
</dbReference>
<dbReference type="HOGENOM" id="CLU_023205_10_1_1"/>
<evidence type="ECO:0000313" key="3">
    <source>
        <dbReference type="EMBL" id="EHK26500.1"/>
    </source>
</evidence>
<dbReference type="InterPro" id="IPR020471">
    <property type="entry name" value="AKR"/>
</dbReference>
<dbReference type="PANTHER" id="PTHR11732">
    <property type="entry name" value="ALDO/KETO REDUCTASE"/>
    <property type="match status" value="1"/>
</dbReference>
<dbReference type="OrthoDB" id="5357513at2759"/>
<accession>G9MG50</accession>
<comment type="caution">
    <text evidence="3">The sequence shown here is derived from an EMBL/GenBank/DDBJ whole genome shotgun (WGS) entry which is preliminary data.</text>
</comment>
<keyword evidence="4" id="KW-1185">Reference proteome</keyword>
<reference evidence="3 4" key="1">
    <citation type="journal article" date="2011" name="Genome Biol.">
        <title>Comparative genome sequence analysis underscores mycoparasitism as the ancestral life style of Trichoderma.</title>
        <authorList>
            <person name="Kubicek C.P."/>
            <person name="Herrera-Estrella A."/>
            <person name="Seidl-Seiboth V."/>
            <person name="Martinez D.A."/>
            <person name="Druzhinina I.S."/>
            <person name="Thon M."/>
            <person name="Zeilinger S."/>
            <person name="Casas-Flores S."/>
            <person name="Horwitz B.A."/>
            <person name="Mukherjee P.K."/>
            <person name="Mukherjee M."/>
            <person name="Kredics L."/>
            <person name="Alcaraz L.D."/>
            <person name="Aerts A."/>
            <person name="Antal Z."/>
            <person name="Atanasova L."/>
            <person name="Cervantes-Badillo M.G."/>
            <person name="Challacombe J."/>
            <person name="Chertkov O."/>
            <person name="McCluskey K."/>
            <person name="Coulpier F."/>
            <person name="Deshpande N."/>
            <person name="von Doehren H."/>
            <person name="Ebbole D.J."/>
            <person name="Esquivel-Naranjo E.U."/>
            <person name="Fekete E."/>
            <person name="Flipphi M."/>
            <person name="Glaser F."/>
            <person name="Gomez-Rodriguez E.Y."/>
            <person name="Gruber S."/>
            <person name="Han C."/>
            <person name="Henrissat B."/>
            <person name="Hermosa R."/>
            <person name="Hernandez-Onate M."/>
            <person name="Karaffa L."/>
            <person name="Kosti I."/>
            <person name="Le Crom S."/>
            <person name="Lindquist E."/>
            <person name="Lucas S."/>
            <person name="Luebeck M."/>
            <person name="Luebeck P.S."/>
            <person name="Margeot A."/>
            <person name="Metz B."/>
            <person name="Misra M."/>
            <person name="Nevalainen H."/>
            <person name="Omann M."/>
            <person name="Packer N."/>
            <person name="Perrone G."/>
            <person name="Uresti-Rivera E.E."/>
            <person name="Salamov A."/>
            <person name="Schmoll M."/>
            <person name="Seiboth B."/>
            <person name="Shapiro H."/>
            <person name="Sukno S."/>
            <person name="Tamayo-Ramos J.A."/>
            <person name="Tisch D."/>
            <person name="Wiest A."/>
            <person name="Wilkinson H.H."/>
            <person name="Zhang M."/>
            <person name="Coutinho P.M."/>
            <person name="Kenerley C.M."/>
            <person name="Monte E."/>
            <person name="Baker S.E."/>
            <person name="Grigoriev I.V."/>
        </authorList>
    </citation>
    <scope>NUCLEOTIDE SEQUENCE [LARGE SCALE GENOMIC DNA]</scope>
    <source>
        <strain evidence="4">Gv29-8 / FGSC 10586</strain>
    </source>
</reference>
<dbReference type="Pfam" id="PF00248">
    <property type="entry name" value="Aldo_ket_red"/>
    <property type="match status" value="1"/>
</dbReference>
<dbReference type="InParanoid" id="G9MG50"/>
<dbReference type="AlphaFoldDB" id="G9MG50"/>